<dbReference type="Pfam" id="PF00339">
    <property type="entry name" value="Arrestin_N"/>
    <property type="match status" value="1"/>
</dbReference>
<dbReference type="Proteomes" id="UP000266152">
    <property type="component" value="Unassembled WGS sequence"/>
</dbReference>
<reference evidence="2 3" key="1">
    <citation type="journal article" date="2018" name="PLoS Pathog.">
        <title>Evolution of structural diversity of trichothecenes, a family of toxins produced by plant pathogenic and entomopathogenic fungi.</title>
        <authorList>
            <person name="Proctor R.H."/>
            <person name="McCormick S.P."/>
            <person name="Kim H.S."/>
            <person name="Cardoza R.E."/>
            <person name="Stanley A.M."/>
            <person name="Lindo L."/>
            <person name="Kelly A."/>
            <person name="Brown D.W."/>
            <person name="Lee T."/>
            <person name="Vaughan M.M."/>
            <person name="Alexander N.J."/>
            <person name="Busman M."/>
            <person name="Gutierrez S."/>
        </authorList>
    </citation>
    <scope>NUCLEOTIDE SEQUENCE [LARGE SCALE GENOMIC DNA]</scope>
    <source>
        <strain evidence="2 3">NRRL 3299</strain>
    </source>
</reference>
<organism evidence="2 3">
    <name type="scientific">Fusarium sporotrichioides</name>
    <dbReference type="NCBI Taxonomy" id="5514"/>
    <lineage>
        <taxon>Eukaryota</taxon>
        <taxon>Fungi</taxon>
        <taxon>Dikarya</taxon>
        <taxon>Ascomycota</taxon>
        <taxon>Pezizomycotina</taxon>
        <taxon>Sordariomycetes</taxon>
        <taxon>Hypocreomycetidae</taxon>
        <taxon>Hypocreales</taxon>
        <taxon>Nectriaceae</taxon>
        <taxon>Fusarium</taxon>
    </lineage>
</organism>
<comment type="caution">
    <text evidence="2">The sequence shown here is derived from an EMBL/GenBank/DDBJ whole genome shotgun (WGS) entry which is preliminary data.</text>
</comment>
<name>A0A395S8H4_FUSSP</name>
<dbReference type="STRING" id="5514.A0A395S8H4"/>
<evidence type="ECO:0000259" key="1">
    <source>
        <dbReference type="Pfam" id="PF00339"/>
    </source>
</evidence>
<dbReference type="EMBL" id="PXOF01000067">
    <property type="protein sequence ID" value="RGP68711.1"/>
    <property type="molecule type" value="Genomic_DNA"/>
</dbReference>
<dbReference type="AlphaFoldDB" id="A0A395S8H4"/>
<dbReference type="PANTHER" id="PTHR31904">
    <property type="entry name" value="BYPASS OF STOP CODON PROTEIN 5-RELATED"/>
    <property type="match status" value="1"/>
</dbReference>
<evidence type="ECO:0000313" key="3">
    <source>
        <dbReference type="Proteomes" id="UP000266152"/>
    </source>
</evidence>
<sequence length="411" mass="46060">MPSYRDIKMLRCIPPRKKTSCHVEITIDGHYESKIYTTGSTVQGSVKLTCQRQTTFQSIHIDLKGTTSTRQAFQYGTPFITHTFLQIQMPISEEALPAGHVLEPGELYDIPFLFEIPENLSSKACSHQNKVVRERHLLLPPSLGSWVKNDLTGDSTYIDYVIRARLVLEKNGCGEEKLVDRDISIKVIPLFPEQPPINVASLNSQYCLSQTRTIRRHLVGAKEGNLKASTTQPRPMTLDLDHLQVSDSQLVIDLEYVPSSPRGTPPDMRIKGAVIETITSFWQGPVGHLPDHDEALTNTISPVAPWMDSHPLLLRGFEEVNWEKLANPGHSEPSIYKATMTQTFILPTEKLLFVPTFHSCTVSKIYRVRITLATGAHGTTVCLVVPLQITSEGLATAYFHKLPDYPIRAKQ</sequence>
<dbReference type="InterPro" id="IPR039634">
    <property type="entry name" value="Bul1-like"/>
</dbReference>
<dbReference type="Gene3D" id="2.60.40.640">
    <property type="match status" value="1"/>
</dbReference>
<proteinExistence type="predicted"/>
<dbReference type="PANTHER" id="PTHR31904:SF1">
    <property type="entry name" value="BYPASS OF STOP CODON PROTEIN 5-RELATED"/>
    <property type="match status" value="1"/>
</dbReference>
<dbReference type="InterPro" id="IPR014752">
    <property type="entry name" value="Arrestin-like_C"/>
</dbReference>
<dbReference type="InterPro" id="IPR011021">
    <property type="entry name" value="Arrestin-like_N"/>
</dbReference>
<gene>
    <name evidence="2" type="ORF">FSPOR_5182</name>
</gene>
<evidence type="ECO:0000313" key="2">
    <source>
        <dbReference type="EMBL" id="RGP68711.1"/>
    </source>
</evidence>
<keyword evidence="3" id="KW-1185">Reference proteome</keyword>
<accession>A0A395S8H4</accession>
<feature type="domain" description="Arrestin-like N-terminal" evidence="1">
    <location>
        <begin position="24"/>
        <end position="165"/>
    </location>
</feature>
<protein>
    <recommendedName>
        <fullName evidence="1">Arrestin-like N-terminal domain-containing protein</fullName>
    </recommendedName>
</protein>